<sequence length="301" mass="30731">MFGLGRPRIEYKTLDQVKVMRRAGVVVADALAGVRAAARPGLTTAGLDDVASDAIRGAGATPSFLGYQGFPATICVSVNDEVIHGIPGERVLAAGDVVSVDCGAIVDGWHGDSAVTFLLGADGALPLTLSDDDVAAAGASVADARLVRATEAAMWAGIATLASGRRLNDVGRAVEASVELAGELVGAEYGIVEEYVGHGIGTAMHQPPDVHNFRVRESGPRLRAGMCLAIEPMVTLGTSETHVLGDEWTVVTTDGSRAAHWEHSVAVVDGGISVLTAHDGGAARLGELGVDVVDLGSAPGL</sequence>
<dbReference type="EMBL" id="BAAANL010000001">
    <property type="protein sequence ID" value="GAA1850592.1"/>
    <property type="molecule type" value="Genomic_DNA"/>
</dbReference>
<comment type="cofactor">
    <cofactor evidence="6">
        <name>Co(2+)</name>
        <dbReference type="ChEBI" id="CHEBI:48828"/>
    </cofactor>
    <cofactor evidence="6">
        <name>Zn(2+)</name>
        <dbReference type="ChEBI" id="CHEBI:29105"/>
    </cofactor>
    <cofactor evidence="6">
        <name>Mn(2+)</name>
        <dbReference type="ChEBI" id="CHEBI:29035"/>
    </cofactor>
    <cofactor evidence="6">
        <name>Fe(2+)</name>
        <dbReference type="ChEBI" id="CHEBI:29033"/>
    </cofactor>
    <text evidence="6">Binds 2 divalent metal cations per subunit. Has a high-affinity and a low affinity metal-binding site. The true nature of the physiological cofactor is under debate. The enzyme is active with cobalt, zinc, manganese or divalent iron ions. Most likely, methionine aminopeptidases function as mononuclear Fe(2+)-metalloproteases under physiological conditions, and the catalytically relevant metal-binding site has been assigned to the histidine-containing high-affinity site.</text>
</comment>
<feature type="binding site" evidence="6">
    <location>
        <position position="231"/>
    </location>
    <ligand>
        <name>a divalent metal cation</name>
        <dbReference type="ChEBI" id="CHEBI:60240"/>
        <label>2</label>
        <note>catalytic</note>
    </ligand>
</feature>
<comment type="similarity">
    <text evidence="6">Belongs to the peptidase M24A family. Methionine aminopeptidase type 1 subfamily.</text>
</comment>
<reference evidence="9 10" key="1">
    <citation type="journal article" date="2019" name="Int. J. Syst. Evol. Microbiol.">
        <title>The Global Catalogue of Microorganisms (GCM) 10K type strain sequencing project: providing services to taxonomists for standard genome sequencing and annotation.</title>
        <authorList>
            <consortium name="The Broad Institute Genomics Platform"/>
            <consortium name="The Broad Institute Genome Sequencing Center for Infectious Disease"/>
            <person name="Wu L."/>
            <person name="Ma J."/>
        </authorList>
    </citation>
    <scope>NUCLEOTIDE SEQUENCE [LARGE SCALE GENOMIC DNA]</scope>
    <source>
        <strain evidence="9 10">JCM 14326</strain>
    </source>
</reference>
<evidence type="ECO:0000259" key="8">
    <source>
        <dbReference type="Pfam" id="PF00557"/>
    </source>
</evidence>
<evidence type="ECO:0000256" key="3">
    <source>
        <dbReference type="ARBA" id="ARBA00022670"/>
    </source>
</evidence>
<dbReference type="PANTHER" id="PTHR43330">
    <property type="entry name" value="METHIONINE AMINOPEPTIDASE"/>
    <property type="match status" value="1"/>
</dbReference>
<dbReference type="InterPro" id="IPR001714">
    <property type="entry name" value="Pept_M24_MAP"/>
</dbReference>
<comment type="subunit">
    <text evidence="6">Monomer.</text>
</comment>
<dbReference type="InterPro" id="IPR036005">
    <property type="entry name" value="Creatinase/aminopeptidase-like"/>
</dbReference>
<dbReference type="Gene3D" id="3.90.230.10">
    <property type="entry name" value="Creatinase/methionine aminopeptidase superfamily"/>
    <property type="match status" value="1"/>
</dbReference>
<dbReference type="PROSITE" id="PS00680">
    <property type="entry name" value="MAP_1"/>
    <property type="match status" value="1"/>
</dbReference>
<dbReference type="InterPro" id="IPR000994">
    <property type="entry name" value="Pept_M24"/>
</dbReference>
<keyword evidence="3 6" id="KW-0645">Protease</keyword>
<keyword evidence="10" id="KW-1185">Reference proteome</keyword>
<comment type="catalytic activity">
    <reaction evidence="6 7">
        <text>Release of N-terminal amino acids, preferentially methionine, from peptides and arylamides.</text>
        <dbReference type="EC" id="3.4.11.18"/>
    </reaction>
</comment>
<evidence type="ECO:0000256" key="5">
    <source>
        <dbReference type="ARBA" id="ARBA00022801"/>
    </source>
</evidence>
<evidence type="ECO:0000313" key="9">
    <source>
        <dbReference type="EMBL" id="GAA1850592.1"/>
    </source>
</evidence>
<comment type="caution">
    <text evidence="9">The sequence shown here is derived from an EMBL/GenBank/DDBJ whole genome shotgun (WGS) entry which is preliminary data.</text>
</comment>
<dbReference type="NCBIfam" id="TIGR00500">
    <property type="entry name" value="met_pdase_I"/>
    <property type="match status" value="1"/>
</dbReference>
<evidence type="ECO:0000256" key="6">
    <source>
        <dbReference type="HAMAP-Rule" id="MF_01974"/>
    </source>
</evidence>
<dbReference type="EC" id="3.4.11.18" evidence="6 7"/>
<feature type="binding site" evidence="6">
    <location>
        <position position="262"/>
    </location>
    <ligand>
        <name>a divalent metal cation</name>
        <dbReference type="ChEBI" id="CHEBI:60240"/>
        <label>2</label>
        <note>catalytic</note>
    </ligand>
</feature>
<keyword evidence="4 6" id="KW-0479">Metal-binding</keyword>
<evidence type="ECO:0000256" key="4">
    <source>
        <dbReference type="ARBA" id="ARBA00022723"/>
    </source>
</evidence>
<protein>
    <recommendedName>
        <fullName evidence="6 7">Methionine aminopeptidase</fullName>
        <shortName evidence="6">MAP</shortName>
        <shortName evidence="6">MetAP</shortName>
        <ecNumber evidence="6 7">3.4.11.18</ecNumber>
    </recommendedName>
    <alternativeName>
        <fullName evidence="6">Peptidase M</fullName>
    </alternativeName>
</protein>
<proteinExistence type="inferred from homology"/>
<feature type="binding site" evidence="6">
    <location>
        <position position="205"/>
    </location>
    <ligand>
        <name>substrate</name>
    </ligand>
</feature>
<feature type="binding site" evidence="6">
    <location>
        <position position="84"/>
    </location>
    <ligand>
        <name>substrate</name>
    </ligand>
</feature>
<dbReference type="PRINTS" id="PR00599">
    <property type="entry name" value="MAPEPTIDASE"/>
</dbReference>
<feature type="binding site" evidence="6">
    <location>
        <position position="262"/>
    </location>
    <ligand>
        <name>a divalent metal cation</name>
        <dbReference type="ChEBI" id="CHEBI:60240"/>
        <label>1</label>
    </ligand>
</feature>
<feature type="binding site" evidence="6">
    <location>
        <position position="101"/>
    </location>
    <ligand>
        <name>a divalent metal cation</name>
        <dbReference type="ChEBI" id="CHEBI:60240"/>
        <label>1</label>
    </ligand>
</feature>
<evidence type="ECO:0000313" key="10">
    <source>
        <dbReference type="Proteomes" id="UP001501094"/>
    </source>
</evidence>
<dbReference type="PANTHER" id="PTHR43330:SF27">
    <property type="entry name" value="METHIONINE AMINOPEPTIDASE"/>
    <property type="match status" value="1"/>
</dbReference>
<evidence type="ECO:0000256" key="7">
    <source>
        <dbReference type="RuleBase" id="RU003653"/>
    </source>
</evidence>
<gene>
    <name evidence="9" type="primary">map_1</name>
    <name evidence="6" type="synonym">map</name>
    <name evidence="9" type="ORF">GCM10009751_03760</name>
</gene>
<comment type="function">
    <text evidence="1 6">Removes the N-terminal methionine from nascent proteins. The N-terminal methionine is often cleaved when the second residue in the primary sequence is small and uncharged (Met-Ala-, Cys, Gly, Pro, Ser, Thr, or Val). Requires deformylation of the N(alpha)-formylated initiator methionine before it can be hydrolyzed.</text>
</comment>
<feature type="binding site" evidence="6">
    <location>
        <position position="198"/>
    </location>
    <ligand>
        <name>a divalent metal cation</name>
        <dbReference type="ChEBI" id="CHEBI:60240"/>
        <label>2</label>
        <note>catalytic</note>
    </ligand>
</feature>
<evidence type="ECO:0000256" key="2">
    <source>
        <dbReference type="ARBA" id="ARBA00022438"/>
    </source>
</evidence>
<dbReference type="RefSeq" id="WP_344098971.1">
    <property type="nucleotide sequence ID" value="NZ_BAAANL010000001.1"/>
</dbReference>
<accession>A0ABN2N4B1</accession>
<feature type="domain" description="Peptidase M24" evidence="8">
    <location>
        <begin position="19"/>
        <end position="268"/>
    </location>
</feature>
<keyword evidence="2 6" id="KW-0031">Aminopeptidase</keyword>
<dbReference type="InterPro" id="IPR002467">
    <property type="entry name" value="Pept_M24A_MAP1"/>
</dbReference>
<dbReference type="HAMAP" id="MF_01974">
    <property type="entry name" value="MetAP_1"/>
    <property type="match status" value="1"/>
</dbReference>
<keyword evidence="5 6" id="KW-0378">Hydrolase</keyword>
<dbReference type="GO" id="GO:0004177">
    <property type="term" value="F:aminopeptidase activity"/>
    <property type="evidence" value="ECO:0007669"/>
    <property type="project" value="UniProtKB-KW"/>
</dbReference>
<evidence type="ECO:0000256" key="1">
    <source>
        <dbReference type="ARBA" id="ARBA00002521"/>
    </source>
</evidence>
<feature type="binding site" evidence="6">
    <location>
        <position position="112"/>
    </location>
    <ligand>
        <name>a divalent metal cation</name>
        <dbReference type="ChEBI" id="CHEBI:60240"/>
        <label>1</label>
    </ligand>
</feature>
<name>A0ABN2N4B1_9MICO</name>
<feature type="binding site" evidence="6">
    <location>
        <position position="112"/>
    </location>
    <ligand>
        <name>a divalent metal cation</name>
        <dbReference type="ChEBI" id="CHEBI:60240"/>
        <label>2</label>
        <note>catalytic</note>
    </ligand>
</feature>
<organism evidence="9 10">
    <name type="scientific">Myceligenerans crystallogenes</name>
    <dbReference type="NCBI Taxonomy" id="316335"/>
    <lineage>
        <taxon>Bacteria</taxon>
        <taxon>Bacillati</taxon>
        <taxon>Actinomycetota</taxon>
        <taxon>Actinomycetes</taxon>
        <taxon>Micrococcales</taxon>
        <taxon>Promicromonosporaceae</taxon>
        <taxon>Myceligenerans</taxon>
    </lineage>
</organism>
<dbReference type="Pfam" id="PF00557">
    <property type="entry name" value="Peptidase_M24"/>
    <property type="match status" value="1"/>
</dbReference>
<dbReference type="Proteomes" id="UP001501094">
    <property type="component" value="Unassembled WGS sequence"/>
</dbReference>
<dbReference type="SUPFAM" id="SSF55920">
    <property type="entry name" value="Creatinase/aminopeptidase"/>
    <property type="match status" value="1"/>
</dbReference>
<dbReference type="CDD" id="cd01086">
    <property type="entry name" value="MetAP1"/>
    <property type="match status" value="1"/>
</dbReference>